<dbReference type="CDD" id="cd06533">
    <property type="entry name" value="Glyco_transf_WecG_TagA"/>
    <property type="match status" value="1"/>
</dbReference>
<dbReference type="Pfam" id="PF03808">
    <property type="entry name" value="Glyco_tran_WecG"/>
    <property type="match status" value="1"/>
</dbReference>
<evidence type="ECO:0000256" key="1">
    <source>
        <dbReference type="ARBA" id="ARBA00022676"/>
    </source>
</evidence>
<keyword evidence="4" id="KW-1185">Reference proteome</keyword>
<evidence type="ECO:0000256" key="2">
    <source>
        <dbReference type="ARBA" id="ARBA00022679"/>
    </source>
</evidence>
<dbReference type="EMBL" id="SJPW01000003">
    <property type="protein sequence ID" value="TWU56942.1"/>
    <property type="molecule type" value="Genomic_DNA"/>
</dbReference>
<evidence type="ECO:0000313" key="3">
    <source>
        <dbReference type="EMBL" id="TWU56942.1"/>
    </source>
</evidence>
<dbReference type="EC" id="2.4.1.187" evidence="3"/>
<comment type="caution">
    <text evidence="3">The sequence shown here is derived from an EMBL/GenBank/DDBJ whole genome shotgun (WGS) entry which is preliminary data.</text>
</comment>
<protein>
    <submittedName>
        <fullName evidence="3">Putative N-acetylmannosaminyltransferase</fullName>
        <ecNumber evidence="3">2.4.1.187</ecNumber>
    </submittedName>
</protein>
<keyword evidence="2 3" id="KW-0808">Transferase</keyword>
<gene>
    <name evidence="3" type="primary">tagA_3</name>
    <name evidence="3" type="ORF">Poly51_28610</name>
</gene>
<dbReference type="PANTHER" id="PTHR34136">
    <property type="match status" value="1"/>
</dbReference>
<sequence>MGDLAFLARVPLFPPTILSIMSTPIDASPTSMPGNSPVVAPTLLPSLPAESPPIRHTRSVVWGVPFDHVTLDEAVDSIEGLVTHGQPAYVITANLNYAMLNHRRDEMKPITREADLILADGQPIVWRSRLNDEPLPERVAGSEMIYRLAQRAGEKGWGIYFLGGAPGVAATCAERLSTMYPGLRIAGVESPPFRKLSDEEQAAQDARIKESGAAILLVAFGQPKGEQWIHENYRRLGVPVSIQLGASFDFIAGTAKRAPEAWQRFGMEWAYRMLSDPKRLVPRYAANASFLFSAIIEDWKQTVIRWGMWTPSTK</sequence>
<dbReference type="PANTHER" id="PTHR34136:SF1">
    <property type="entry name" value="UDP-N-ACETYL-D-MANNOSAMINURONIC ACID TRANSFERASE"/>
    <property type="match status" value="1"/>
</dbReference>
<dbReference type="AlphaFoldDB" id="A0A5C6F7J7"/>
<dbReference type="GO" id="GO:0047244">
    <property type="term" value="F:N-acetylglucosaminyldiphosphoundecaprenol N-acetyl-beta-D-mannosaminyltransferase activity"/>
    <property type="evidence" value="ECO:0007669"/>
    <property type="project" value="UniProtKB-EC"/>
</dbReference>
<evidence type="ECO:0000313" key="4">
    <source>
        <dbReference type="Proteomes" id="UP000318288"/>
    </source>
</evidence>
<dbReference type="OrthoDB" id="9771846at2"/>
<dbReference type="InterPro" id="IPR004629">
    <property type="entry name" value="WecG_TagA_CpsF"/>
</dbReference>
<dbReference type="NCBIfam" id="TIGR00696">
    <property type="entry name" value="wecG_tagA_cpsF"/>
    <property type="match status" value="1"/>
</dbReference>
<name>A0A5C6F7J7_9BACT</name>
<accession>A0A5C6F7J7</accession>
<dbReference type="Proteomes" id="UP000318288">
    <property type="component" value="Unassembled WGS sequence"/>
</dbReference>
<proteinExistence type="predicted"/>
<keyword evidence="1 3" id="KW-0328">Glycosyltransferase</keyword>
<organism evidence="3 4">
    <name type="scientific">Rubripirellula tenax</name>
    <dbReference type="NCBI Taxonomy" id="2528015"/>
    <lineage>
        <taxon>Bacteria</taxon>
        <taxon>Pseudomonadati</taxon>
        <taxon>Planctomycetota</taxon>
        <taxon>Planctomycetia</taxon>
        <taxon>Pirellulales</taxon>
        <taxon>Pirellulaceae</taxon>
        <taxon>Rubripirellula</taxon>
    </lineage>
</organism>
<reference evidence="3 4" key="1">
    <citation type="submission" date="2019-02" db="EMBL/GenBank/DDBJ databases">
        <title>Deep-cultivation of Planctomycetes and their phenomic and genomic characterization uncovers novel biology.</title>
        <authorList>
            <person name="Wiegand S."/>
            <person name="Jogler M."/>
            <person name="Boedeker C."/>
            <person name="Pinto D."/>
            <person name="Vollmers J."/>
            <person name="Rivas-Marin E."/>
            <person name="Kohn T."/>
            <person name="Peeters S.H."/>
            <person name="Heuer A."/>
            <person name="Rast P."/>
            <person name="Oberbeckmann S."/>
            <person name="Bunk B."/>
            <person name="Jeske O."/>
            <person name="Meyerdierks A."/>
            <person name="Storesund J.E."/>
            <person name="Kallscheuer N."/>
            <person name="Luecker S."/>
            <person name="Lage O.M."/>
            <person name="Pohl T."/>
            <person name="Merkel B.J."/>
            <person name="Hornburger P."/>
            <person name="Mueller R.-W."/>
            <person name="Bruemmer F."/>
            <person name="Labrenz M."/>
            <person name="Spormann A.M."/>
            <person name="Op Den Camp H."/>
            <person name="Overmann J."/>
            <person name="Amann R."/>
            <person name="Jetten M.S.M."/>
            <person name="Mascher T."/>
            <person name="Medema M.H."/>
            <person name="Devos D.P."/>
            <person name="Kaster A.-K."/>
            <person name="Ovreas L."/>
            <person name="Rohde M."/>
            <person name="Galperin M.Y."/>
            <person name="Jogler C."/>
        </authorList>
    </citation>
    <scope>NUCLEOTIDE SEQUENCE [LARGE SCALE GENOMIC DNA]</scope>
    <source>
        <strain evidence="3 4">Poly51</strain>
    </source>
</reference>